<dbReference type="Proteomes" id="UP000011586">
    <property type="component" value="Unassembled WGS sequence"/>
</dbReference>
<organism evidence="2 3">
    <name type="scientific">Halorubrum californiense DSM 19288</name>
    <dbReference type="NCBI Taxonomy" id="1227465"/>
    <lineage>
        <taxon>Archaea</taxon>
        <taxon>Methanobacteriati</taxon>
        <taxon>Methanobacteriota</taxon>
        <taxon>Stenosarchaea group</taxon>
        <taxon>Halobacteria</taxon>
        <taxon>Halobacteriales</taxon>
        <taxon>Haloferacaceae</taxon>
        <taxon>Halorubrum</taxon>
    </lineage>
</organism>
<dbReference type="AlphaFoldDB" id="M0EBU7"/>
<accession>M0EBU7</accession>
<evidence type="ECO:0000259" key="1">
    <source>
        <dbReference type="PROSITE" id="PS51352"/>
    </source>
</evidence>
<dbReference type="GO" id="GO:0016209">
    <property type="term" value="F:antioxidant activity"/>
    <property type="evidence" value="ECO:0007669"/>
    <property type="project" value="InterPro"/>
</dbReference>
<dbReference type="Gene3D" id="3.40.30.10">
    <property type="entry name" value="Glutaredoxin"/>
    <property type="match status" value="1"/>
</dbReference>
<keyword evidence="3" id="KW-1185">Reference proteome</keyword>
<evidence type="ECO:0000313" key="2">
    <source>
        <dbReference type="EMBL" id="ELZ43889.1"/>
    </source>
</evidence>
<dbReference type="InterPro" id="IPR036249">
    <property type="entry name" value="Thioredoxin-like_sf"/>
</dbReference>
<protein>
    <submittedName>
        <fullName evidence="2">Alkyl hydroperoxide reductase/ thiol specific antioxidant/ Mal allergen</fullName>
    </submittedName>
</protein>
<proteinExistence type="predicted"/>
<dbReference type="STRING" id="1227465.C463_09494"/>
<dbReference type="InterPro" id="IPR000866">
    <property type="entry name" value="AhpC/TSA"/>
</dbReference>
<gene>
    <name evidence="2" type="ORF">C463_09494</name>
</gene>
<evidence type="ECO:0000313" key="3">
    <source>
        <dbReference type="Proteomes" id="UP000011586"/>
    </source>
</evidence>
<dbReference type="PROSITE" id="PS51352">
    <property type="entry name" value="THIOREDOXIN_2"/>
    <property type="match status" value="1"/>
</dbReference>
<sequence length="172" mass="18859">MPEMVDFDVVSLPETDHVDEGDTAPDFTRPLVNGEYWEDRALADVVDGPTLLLFHPMDGAFQGTYLYNTVDDHGWSDDVDVLGVSISTPYAHKRLLAERGDGVRIFSDPGADVIEEYGLAHEIDGMTGITESRPAVFLLDADRTVEHAWVASEHPEFPDSEAIGDAVADLVD</sequence>
<name>M0EBU7_9EURY</name>
<dbReference type="PATRIC" id="fig|1227465.4.peg.1875"/>
<feature type="domain" description="Thioredoxin" evidence="1">
    <location>
        <begin position="18"/>
        <end position="172"/>
    </location>
</feature>
<dbReference type="Pfam" id="PF00578">
    <property type="entry name" value="AhpC-TSA"/>
    <property type="match status" value="1"/>
</dbReference>
<dbReference type="GO" id="GO:0016491">
    <property type="term" value="F:oxidoreductase activity"/>
    <property type="evidence" value="ECO:0007669"/>
    <property type="project" value="InterPro"/>
</dbReference>
<comment type="caution">
    <text evidence="2">The sequence shown here is derived from an EMBL/GenBank/DDBJ whole genome shotgun (WGS) entry which is preliminary data.</text>
</comment>
<dbReference type="InterPro" id="IPR013766">
    <property type="entry name" value="Thioredoxin_domain"/>
</dbReference>
<reference evidence="2 3" key="1">
    <citation type="journal article" date="2014" name="PLoS Genet.">
        <title>Phylogenetically driven sequencing of extremely halophilic archaea reveals strategies for static and dynamic osmo-response.</title>
        <authorList>
            <person name="Becker E.A."/>
            <person name="Seitzer P.M."/>
            <person name="Tritt A."/>
            <person name="Larsen D."/>
            <person name="Krusor M."/>
            <person name="Yao A.I."/>
            <person name="Wu D."/>
            <person name="Madern D."/>
            <person name="Eisen J.A."/>
            <person name="Darling A.E."/>
            <person name="Facciotti M.T."/>
        </authorList>
    </citation>
    <scope>NUCLEOTIDE SEQUENCE [LARGE SCALE GENOMIC DNA]</scope>
    <source>
        <strain evidence="2 3">DSM 19288</strain>
    </source>
</reference>
<dbReference type="SUPFAM" id="SSF52833">
    <property type="entry name" value="Thioredoxin-like"/>
    <property type="match status" value="1"/>
</dbReference>
<dbReference type="EMBL" id="AOJK01000041">
    <property type="protein sequence ID" value="ELZ43889.1"/>
    <property type="molecule type" value="Genomic_DNA"/>
</dbReference>